<dbReference type="EMBL" id="BLAL01000191">
    <property type="protein sequence ID" value="GES89724.1"/>
    <property type="molecule type" value="Genomic_DNA"/>
</dbReference>
<evidence type="ECO:0000313" key="2">
    <source>
        <dbReference type="Proteomes" id="UP000615446"/>
    </source>
</evidence>
<dbReference type="Proteomes" id="UP000615446">
    <property type="component" value="Unassembled WGS sequence"/>
</dbReference>
<comment type="caution">
    <text evidence="1">The sequence shown here is derived from an EMBL/GenBank/DDBJ whole genome shotgun (WGS) entry which is preliminary data.</text>
</comment>
<proteinExistence type="predicted"/>
<gene>
    <name evidence="1" type="ORF">RCL2_001660900</name>
</gene>
<name>A0A8H3LMK3_9GLOM</name>
<organism evidence="1 2">
    <name type="scientific">Rhizophagus clarus</name>
    <dbReference type="NCBI Taxonomy" id="94130"/>
    <lineage>
        <taxon>Eukaryota</taxon>
        <taxon>Fungi</taxon>
        <taxon>Fungi incertae sedis</taxon>
        <taxon>Mucoromycota</taxon>
        <taxon>Glomeromycotina</taxon>
        <taxon>Glomeromycetes</taxon>
        <taxon>Glomerales</taxon>
        <taxon>Glomeraceae</taxon>
        <taxon>Rhizophagus</taxon>
    </lineage>
</organism>
<dbReference type="AlphaFoldDB" id="A0A8H3LMK3"/>
<evidence type="ECO:0000313" key="1">
    <source>
        <dbReference type="EMBL" id="GES89724.1"/>
    </source>
</evidence>
<sequence length="82" mass="9485">MDNDNNNESDIDEKDNALKKLYQTWEACYQNIVLMEFTRRLPDISDQNKNKLFDAFSRSNAFGVKEHNAFLVLDALTDPVKG</sequence>
<accession>A0A8H3LMK3</accession>
<reference evidence="1" key="1">
    <citation type="submission" date="2019-10" db="EMBL/GenBank/DDBJ databases">
        <title>Conservation and host-specific expression of non-tandemly repeated heterogenous ribosome RNA gene in arbuscular mycorrhizal fungi.</title>
        <authorList>
            <person name="Maeda T."/>
            <person name="Kobayashi Y."/>
            <person name="Nakagawa T."/>
            <person name="Ezawa T."/>
            <person name="Yamaguchi K."/>
            <person name="Bino T."/>
            <person name="Nishimoto Y."/>
            <person name="Shigenobu S."/>
            <person name="Kawaguchi M."/>
        </authorList>
    </citation>
    <scope>NUCLEOTIDE SEQUENCE</scope>
    <source>
        <strain evidence="1">HR1</strain>
    </source>
</reference>
<protein>
    <submittedName>
        <fullName evidence="1">Uncharacterized protein</fullName>
    </submittedName>
</protein>